<feature type="region of interest" description="Disordered" evidence="3">
    <location>
        <begin position="122"/>
        <end position="145"/>
    </location>
</feature>
<proteinExistence type="inferred from homology"/>
<dbReference type="InterPro" id="IPR037185">
    <property type="entry name" value="EmrE-like"/>
</dbReference>
<evidence type="ECO:0000256" key="1">
    <source>
        <dbReference type="ARBA" id="ARBA00093767"/>
    </source>
</evidence>
<feature type="compositionally biased region" description="Pro residues" evidence="3">
    <location>
        <begin position="31"/>
        <end position="40"/>
    </location>
</feature>
<comment type="function">
    <text evidence="1">Putative transporter.</text>
</comment>
<protein>
    <recommendedName>
        <fullName evidence="4">Sugar phosphate transporter domain-containing protein</fullName>
    </recommendedName>
</protein>
<evidence type="ECO:0000313" key="6">
    <source>
        <dbReference type="Proteomes" id="UP001266305"/>
    </source>
</evidence>
<feature type="region of interest" description="Disordered" evidence="3">
    <location>
        <begin position="1"/>
        <end position="64"/>
    </location>
</feature>
<dbReference type="Proteomes" id="UP001266305">
    <property type="component" value="Unassembled WGS sequence"/>
</dbReference>
<accession>A0ABQ9V8D5</accession>
<sequence>MKSTLQKKEGTREQASPLRVPKPPGQSSLPPRSPGAPWPLDPGSAELLAAGQGNPDPEPPAAPTPRLCSVASSVKHALSIWLSVIVFGNKITSLSAIGTALVTVGVLLYNKARQHQQEALQSLAVATSQAPEDPGEPLQDPRQHP</sequence>
<dbReference type="EMBL" id="JASSZA010000007">
    <property type="protein sequence ID" value="KAK2105629.1"/>
    <property type="molecule type" value="Genomic_DNA"/>
</dbReference>
<keyword evidence="6" id="KW-1185">Reference proteome</keyword>
<reference evidence="5 6" key="1">
    <citation type="submission" date="2023-05" db="EMBL/GenBank/DDBJ databases">
        <title>B98-5 Cell Line De Novo Hybrid Assembly: An Optical Mapping Approach.</title>
        <authorList>
            <person name="Kananen K."/>
            <person name="Auerbach J.A."/>
            <person name="Kautto E."/>
            <person name="Blachly J.S."/>
        </authorList>
    </citation>
    <scope>NUCLEOTIDE SEQUENCE [LARGE SCALE GENOMIC DNA]</scope>
    <source>
        <strain evidence="5">B95-8</strain>
        <tissue evidence="5">Cell line</tissue>
    </source>
</reference>
<dbReference type="Pfam" id="PF03151">
    <property type="entry name" value="TPT"/>
    <property type="match status" value="1"/>
</dbReference>
<feature type="domain" description="Sugar phosphate transporter" evidence="4">
    <location>
        <begin position="69"/>
        <end position="110"/>
    </location>
</feature>
<evidence type="ECO:0000256" key="2">
    <source>
        <dbReference type="ARBA" id="ARBA00093775"/>
    </source>
</evidence>
<organism evidence="5 6">
    <name type="scientific">Saguinus oedipus</name>
    <name type="common">Cotton-top tamarin</name>
    <name type="synonym">Oedipomidas oedipus</name>
    <dbReference type="NCBI Taxonomy" id="9490"/>
    <lineage>
        <taxon>Eukaryota</taxon>
        <taxon>Metazoa</taxon>
        <taxon>Chordata</taxon>
        <taxon>Craniata</taxon>
        <taxon>Vertebrata</taxon>
        <taxon>Euteleostomi</taxon>
        <taxon>Mammalia</taxon>
        <taxon>Eutheria</taxon>
        <taxon>Euarchontoglires</taxon>
        <taxon>Primates</taxon>
        <taxon>Haplorrhini</taxon>
        <taxon>Platyrrhini</taxon>
        <taxon>Cebidae</taxon>
        <taxon>Callitrichinae</taxon>
        <taxon>Saguinus</taxon>
    </lineage>
</organism>
<name>A0ABQ9V8D5_SAGOE</name>
<evidence type="ECO:0000256" key="3">
    <source>
        <dbReference type="SAM" id="MobiDB-lite"/>
    </source>
</evidence>
<feature type="compositionally biased region" description="Basic and acidic residues" evidence="3">
    <location>
        <begin position="1"/>
        <end position="12"/>
    </location>
</feature>
<evidence type="ECO:0000313" key="5">
    <source>
        <dbReference type="EMBL" id="KAK2105629.1"/>
    </source>
</evidence>
<comment type="caution">
    <text evidence="5">The sequence shown here is derived from an EMBL/GenBank/DDBJ whole genome shotgun (WGS) entry which is preliminary data.</text>
</comment>
<gene>
    <name evidence="5" type="ORF">P7K49_015143</name>
</gene>
<dbReference type="InterPro" id="IPR004853">
    <property type="entry name" value="Sugar_P_trans_dom"/>
</dbReference>
<comment type="similarity">
    <text evidence="2">Belongs to the TPT transporter family. SLC35E subfamily.</text>
</comment>
<dbReference type="SUPFAM" id="SSF103481">
    <property type="entry name" value="Multidrug resistance efflux transporter EmrE"/>
    <property type="match status" value="1"/>
</dbReference>
<evidence type="ECO:0000259" key="4">
    <source>
        <dbReference type="Pfam" id="PF03151"/>
    </source>
</evidence>